<dbReference type="AlphaFoldDB" id="A0A022R1U8"/>
<dbReference type="Pfam" id="PF08263">
    <property type="entry name" value="LRRNT_2"/>
    <property type="match status" value="1"/>
</dbReference>
<dbReference type="PANTHER" id="PTHR48059:SF4">
    <property type="entry name" value="POLYGALACTURONASE INHIBITOR 1-RELATED"/>
    <property type="match status" value="1"/>
</dbReference>
<comment type="similarity">
    <text evidence="7">Belongs to the polygalacturonase-inhibiting protein family.</text>
</comment>
<accession>A0A022R1U8</accession>
<proteinExistence type="inferred from homology"/>
<dbReference type="InterPro" id="IPR013210">
    <property type="entry name" value="LRR_N_plant-typ"/>
</dbReference>
<evidence type="ECO:0000256" key="2">
    <source>
        <dbReference type="ARBA" id="ARBA00008834"/>
    </source>
</evidence>
<dbReference type="Pfam" id="PF00560">
    <property type="entry name" value="LRR_1"/>
    <property type="match status" value="2"/>
</dbReference>
<sequence length="208" mass="22959">MNYFRCSIFILFFLSNTAFSERCHPNDKKAVLQIKKDLNTPPNSNLISSWDWDPLVDCCDWDNIITKLSHLKYLDLRFNHLSGNIPSFLSRLQTLTSLDLSNNDFAGAIPASLSQLPGEVVVVVMGIDGVGVKISDVAYEDIRTSATQVVVKLDCSKKNPCSGITLDGDNLSYRDNRATTSCANAAGEIIMRAAVGCNTYTQVHVSYK</sequence>
<keyword evidence="4" id="KW-0677">Repeat</keyword>
<evidence type="ECO:0000313" key="12">
    <source>
        <dbReference type="Proteomes" id="UP000030748"/>
    </source>
</evidence>
<dbReference type="Gene3D" id="3.80.10.10">
    <property type="entry name" value="Ribonuclease Inhibitor"/>
    <property type="match status" value="1"/>
</dbReference>
<dbReference type="Pfam" id="PF00295">
    <property type="entry name" value="Glyco_hydro_28"/>
    <property type="match status" value="1"/>
</dbReference>
<evidence type="ECO:0000256" key="3">
    <source>
        <dbReference type="ARBA" id="ARBA00022614"/>
    </source>
</evidence>
<keyword evidence="9" id="KW-0732">Signal</keyword>
<comment type="subcellular location">
    <subcellularLocation>
        <location evidence="1">Cell envelope</location>
    </subcellularLocation>
</comment>
<dbReference type="SUPFAM" id="SSF51126">
    <property type="entry name" value="Pectin lyase-like"/>
    <property type="match status" value="1"/>
</dbReference>
<dbReference type="PhylomeDB" id="A0A022R1U8"/>
<organism evidence="11 12">
    <name type="scientific">Erythranthe guttata</name>
    <name type="common">Yellow monkey flower</name>
    <name type="synonym">Mimulus guttatus</name>
    <dbReference type="NCBI Taxonomy" id="4155"/>
    <lineage>
        <taxon>Eukaryota</taxon>
        <taxon>Viridiplantae</taxon>
        <taxon>Streptophyta</taxon>
        <taxon>Embryophyta</taxon>
        <taxon>Tracheophyta</taxon>
        <taxon>Spermatophyta</taxon>
        <taxon>Magnoliopsida</taxon>
        <taxon>eudicotyledons</taxon>
        <taxon>Gunneridae</taxon>
        <taxon>Pentapetalae</taxon>
        <taxon>asterids</taxon>
        <taxon>lamiids</taxon>
        <taxon>Lamiales</taxon>
        <taxon>Phrymaceae</taxon>
        <taxon>Erythranthe</taxon>
    </lineage>
</organism>
<keyword evidence="3" id="KW-0433">Leucine-rich repeat</keyword>
<evidence type="ECO:0000256" key="5">
    <source>
        <dbReference type="ARBA" id="ARBA00022801"/>
    </source>
</evidence>
<dbReference type="SUPFAM" id="SSF52058">
    <property type="entry name" value="L domain-like"/>
    <property type="match status" value="1"/>
</dbReference>
<evidence type="ECO:0000259" key="10">
    <source>
        <dbReference type="Pfam" id="PF08263"/>
    </source>
</evidence>
<dbReference type="PANTHER" id="PTHR48059">
    <property type="entry name" value="POLYGALACTURONASE INHIBITOR 1"/>
    <property type="match status" value="1"/>
</dbReference>
<keyword evidence="5 8" id="KW-0378">Hydrolase</keyword>
<evidence type="ECO:0000256" key="6">
    <source>
        <dbReference type="ARBA" id="ARBA00023295"/>
    </source>
</evidence>
<dbReference type="EMBL" id="KI630716">
    <property type="protein sequence ID" value="EYU34231.1"/>
    <property type="molecule type" value="Genomic_DNA"/>
</dbReference>
<feature type="chain" id="PRO_5001504701" description="Leucine-rich repeat-containing N-terminal plant-type domain-containing protein" evidence="9">
    <location>
        <begin position="21"/>
        <end position="208"/>
    </location>
</feature>
<dbReference type="InterPro" id="IPR011050">
    <property type="entry name" value="Pectin_lyase_fold/virulence"/>
</dbReference>
<protein>
    <recommendedName>
        <fullName evidence="10">Leucine-rich repeat-containing N-terminal plant-type domain-containing protein</fullName>
    </recommendedName>
</protein>
<dbReference type="Proteomes" id="UP000030748">
    <property type="component" value="Unassembled WGS sequence"/>
</dbReference>
<dbReference type="InterPro" id="IPR032675">
    <property type="entry name" value="LRR_dom_sf"/>
</dbReference>
<evidence type="ECO:0000256" key="7">
    <source>
        <dbReference type="ARBA" id="ARBA00038043"/>
    </source>
</evidence>
<evidence type="ECO:0000256" key="1">
    <source>
        <dbReference type="ARBA" id="ARBA00004196"/>
    </source>
</evidence>
<feature type="domain" description="Leucine-rich repeat-containing N-terminal plant-type" evidence="10">
    <location>
        <begin position="24"/>
        <end position="62"/>
    </location>
</feature>
<keyword evidence="12" id="KW-1185">Reference proteome</keyword>
<evidence type="ECO:0000256" key="8">
    <source>
        <dbReference type="RuleBase" id="RU361169"/>
    </source>
</evidence>
<dbReference type="Gene3D" id="2.160.20.10">
    <property type="entry name" value="Single-stranded right-handed beta-helix, Pectin lyase-like"/>
    <property type="match status" value="1"/>
</dbReference>
<evidence type="ECO:0000256" key="9">
    <source>
        <dbReference type="SAM" id="SignalP"/>
    </source>
</evidence>
<gene>
    <name evidence="11" type="ORF">MIMGU_mgv11b021391mg</name>
</gene>
<dbReference type="GO" id="GO:0004650">
    <property type="term" value="F:polygalacturonase activity"/>
    <property type="evidence" value="ECO:0007669"/>
    <property type="project" value="InterPro"/>
</dbReference>
<dbReference type="InterPro" id="IPR000743">
    <property type="entry name" value="Glyco_hydro_28"/>
</dbReference>
<name>A0A022R1U8_ERYGU</name>
<keyword evidence="6 8" id="KW-0326">Glycosidase</keyword>
<dbReference type="GO" id="GO:0005975">
    <property type="term" value="P:carbohydrate metabolic process"/>
    <property type="evidence" value="ECO:0007669"/>
    <property type="project" value="InterPro"/>
</dbReference>
<dbReference type="InterPro" id="IPR012334">
    <property type="entry name" value="Pectin_lyas_fold"/>
</dbReference>
<feature type="signal peptide" evidence="9">
    <location>
        <begin position="1"/>
        <end position="20"/>
    </location>
</feature>
<dbReference type="InterPro" id="IPR001611">
    <property type="entry name" value="Leu-rich_rpt"/>
</dbReference>
<dbReference type="InterPro" id="IPR051848">
    <property type="entry name" value="PGIP"/>
</dbReference>
<evidence type="ECO:0000256" key="4">
    <source>
        <dbReference type="ARBA" id="ARBA00022737"/>
    </source>
</evidence>
<dbReference type="eggNOG" id="KOG0619">
    <property type="taxonomic scope" value="Eukaryota"/>
</dbReference>
<comment type="similarity">
    <text evidence="2 8">Belongs to the glycosyl hydrolase 28 family.</text>
</comment>
<reference evidence="11 12" key="1">
    <citation type="journal article" date="2013" name="Proc. Natl. Acad. Sci. U.S.A.">
        <title>Fine-scale variation in meiotic recombination in Mimulus inferred from population shotgun sequencing.</title>
        <authorList>
            <person name="Hellsten U."/>
            <person name="Wright K.M."/>
            <person name="Jenkins J."/>
            <person name="Shu S."/>
            <person name="Yuan Y."/>
            <person name="Wessler S.R."/>
            <person name="Schmutz J."/>
            <person name="Willis J.H."/>
            <person name="Rokhsar D.S."/>
        </authorList>
    </citation>
    <scope>NUCLEOTIDE SEQUENCE [LARGE SCALE GENOMIC DNA]</scope>
    <source>
        <strain evidence="12">cv. DUN x IM62</strain>
    </source>
</reference>
<evidence type="ECO:0000313" key="11">
    <source>
        <dbReference type="EMBL" id="EYU34231.1"/>
    </source>
</evidence>